<dbReference type="Proteomes" id="UP000092093">
    <property type="component" value="Unassembled WGS sequence"/>
</dbReference>
<evidence type="ECO:0000313" key="1">
    <source>
        <dbReference type="EMBL" id="OBQ37320.1"/>
    </source>
</evidence>
<reference evidence="1 2" key="1">
    <citation type="submission" date="2015-09" db="EMBL/GenBank/DDBJ databases">
        <title>Aphanizomenon flos-aquae WA102.</title>
        <authorList>
            <person name="Driscoll C."/>
        </authorList>
    </citation>
    <scope>NUCLEOTIDE SEQUENCE [LARGE SCALE GENOMIC DNA]</scope>
    <source>
        <strain evidence="1">WA102</strain>
    </source>
</reference>
<sequence length="107" mass="12880">MQKPKYWIYNPKTNTGREIFYNKDYFIVSFGKELFIDGVFPSSDGEAYLIKHTYSNLSGEWDFTVFEWKTNQEERNLVWHPRKILIGFVEDVELPKRIKNKILCEYS</sequence>
<protein>
    <submittedName>
        <fullName evidence="1">Uncharacterized protein</fullName>
    </submittedName>
</protein>
<accession>A0A1B7WJZ6</accession>
<dbReference type="AlphaFoldDB" id="A0A1B7WJZ6"/>
<proteinExistence type="predicted"/>
<name>A0A1B7WJZ6_APHFL</name>
<organism evidence="1 2">
    <name type="scientific">Aphanizomenon flos-aquae WA102</name>
    <dbReference type="NCBI Taxonomy" id="1710896"/>
    <lineage>
        <taxon>Bacteria</taxon>
        <taxon>Bacillati</taxon>
        <taxon>Cyanobacteriota</taxon>
        <taxon>Cyanophyceae</taxon>
        <taxon>Nostocales</taxon>
        <taxon>Aphanizomenonaceae</taxon>
        <taxon>Aphanizomenon</taxon>
    </lineage>
</organism>
<dbReference type="EMBL" id="LJOW01000267">
    <property type="protein sequence ID" value="OBQ37320.1"/>
    <property type="molecule type" value="Genomic_DNA"/>
</dbReference>
<comment type="caution">
    <text evidence="1">The sequence shown here is derived from an EMBL/GenBank/DDBJ whole genome shotgun (WGS) entry which is preliminary data.</text>
</comment>
<gene>
    <name evidence="1" type="ORF">AN484_25060</name>
</gene>
<evidence type="ECO:0000313" key="2">
    <source>
        <dbReference type="Proteomes" id="UP000092093"/>
    </source>
</evidence>